<dbReference type="InterPro" id="IPR002052">
    <property type="entry name" value="DNA_methylase_N6_adenine_CS"/>
</dbReference>
<dbReference type="EC" id="2.1.1.72" evidence="2"/>
<evidence type="ECO:0000313" key="8">
    <source>
        <dbReference type="EMBL" id="KKM91243.1"/>
    </source>
</evidence>
<dbReference type="PROSITE" id="PS00092">
    <property type="entry name" value="N6_MTASE"/>
    <property type="match status" value="1"/>
</dbReference>
<name>A0A0F9LCT5_9ZZZZ</name>
<dbReference type="Gene3D" id="3.40.50.150">
    <property type="entry name" value="Vaccinia Virus protein VP39"/>
    <property type="match status" value="1"/>
</dbReference>
<evidence type="ECO:0000259" key="7">
    <source>
        <dbReference type="Pfam" id="PF07669"/>
    </source>
</evidence>
<dbReference type="InterPro" id="IPR050953">
    <property type="entry name" value="N4_N6_ade-DNA_methylase"/>
</dbReference>
<evidence type="ECO:0000256" key="1">
    <source>
        <dbReference type="ARBA" id="ARBA00006594"/>
    </source>
</evidence>
<evidence type="ECO:0000256" key="3">
    <source>
        <dbReference type="ARBA" id="ARBA00022603"/>
    </source>
</evidence>
<dbReference type="GO" id="GO:0003676">
    <property type="term" value="F:nucleic acid binding"/>
    <property type="evidence" value="ECO:0007669"/>
    <property type="project" value="InterPro"/>
</dbReference>
<evidence type="ECO:0000256" key="4">
    <source>
        <dbReference type="ARBA" id="ARBA00022679"/>
    </source>
</evidence>
<dbReference type="PRINTS" id="PR00507">
    <property type="entry name" value="N12N6MTFRASE"/>
</dbReference>
<gene>
    <name evidence="8" type="ORF">LCGC14_1230490</name>
</gene>
<dbReference type="InterPro" id="IPR029063">
    <property type="entry name" value="SAM-dependent_MTases_sf"/>
</dbReference>
<dbReference type="GO" id="GO:0009007">
    <property type="term" value="F:site-specific DNA-methyltransferase (adenine-specific) activity"/>
    <property type="evidence" value="ECO:0007669"/>
    <property type="project" value="UniProtKB-EC"/>
</dbReference>
<protein>
    <recommendedName>
        <fullName evidence="2">site-specific DNA-methyltransferase (adenine-specific)</fullName>
        <ecNumber evidence="2">2.1.1.72</ecNumber>
    </recommendedName>
</protein>
<dbReference type="PANTHER" id="PTHR33841">
    <property type="entry name" value="DNA METHYLTRANSFERASE YEEA-RELATED"/>
    <property type="match status" value="1"/>
</dbReference>
<dbReference type="PANTHER" id="PTHR33841:SF5">
    <property type="entry name" value="DNA METHYLASE (MODIFICATION METHYLASE) (METHYLTRANSFERASE)-RELATED"/>
    <property type="match status" value="1"/>
</dbReference>
<dbReference type="GO" id="GO:0006304">
    <property type="term" value="P:DNA modification"/>
    <property type="evidence" value="ECO:0007669"/>
    <property type="project" value="InterPro"/>
</dbReference>
<keyword evidence="4" id="KW-0808">Transferase</keyword>
<evidence type="ECO:0000256" key="2">
    <source>
        <dbReference type="ARBA" id="ARBA00011900"/>
    </source>
</evidence>
<dbReference type="Pfam" id="PF07669">
    <property type="entry name" value="Eco57I"/>
    <property type="match status" value="1"/>
</dbReference>
<dbReference type="GO" id="GO:0032259">
    <property type="term" value="P:methylation"/>
    <property type="evidence" value="ECO:0007669"/>
    <property type="project" value="UniProtKB-KW"/>
</dbReference>
<sequence>MAPKAKPHRDIGEARALIHLAMSVFWDEKTRDLPTHYPRPQLPSFEGLTELSKISSEANTSARKLGSDLSKLSLIEAGYEIGKEYTHLLPSDYRSQHGIYYTPPAVTNRLIEQVEKHGVNWLSASAIDPACGGGAFLSPVAIRMKKALFDAGYSSDKIIKHITSHLKGYEIDPFSGWLSQTLFEMSLMHEIADTGIKIPKIVCIGDTLKLNKNETFDVVIGNPPYAKVKLDPELKTLYGRSVFGHANLYGLFTDKALKLLKPGAILAFVTPTSFLSGQYFKRLRHVLSSETDVLSIDFISARKGVFHGVLQETVLACFKSLKSDKSKATSATIHIDASQKYIVTENGECSIEPSMDKPWLIPRDSDQAVLLNDSEDNFAYLKDYGYTVSTGPLVWNRHKQQLREKKQKGAFPLIWADSISSDGQFVLKPNKKSRPRWVMIDCSREKHLLCNVPCLLMKRTTATEQTNRLNVGIVEKNILQRFGGVSVENHLNIIRPLDGIEPLVSLETLRYILMSRPVDKLFRAMNGSVAVSAYELNALRMPTLTFAKMLDQALQSGANNTQLDELLDIAYSSTNLSDIHAA</sequence>
<dbReference type="AlphaFoldDB" id="A0A0F9LCT5"/>
<dbReference type="CDD" id="cd02440">
    <property type="entry name" value="AdoMet_MTases"/>
    <property type="match status" value="1"/>
</dbReference>
<proteinExistence type="inferred from homology"/>
<dbReference type="EMBL" id="LAZR01006563">
    <property type="protein sequence ID" value="KKM91243.1"/>
    <property type="molecule type" value="Genomic_DNA"/>
</dbReference>
<dbReference type="InterPro" id="IPR011639">
    <property type="entry name" value="MethylTrfase_TaqI-like_dom"/>
</dbReference>
<dbReference type="SUPFAM" id="SSF53335">
    <property type="entry name" value="S-adenosyl-L-methionine-dependent methyltransferases"/>
    <property type="match status" value="1"/>
</dbReference>
<evidence type="ECO:0000256" key="5">
    <source>
        <dbReference type="ARBA" id="ARBA00022691"/>
    </source>
</evidence>
<keyword evidence="3" id="KW-0489">Methyltransferase</keyword>
<evidence type="ECO:0000256" key="6">
    <source>
        <dbReference type="ARBA" id="ARBA00047942"/>
    </source>
</evidence>
<comment type="catalytic activity">
    <reaction evidence="6">
        <text>a 2'-deoxyadenosine in DNA + S-adenosyl-L-methionine = an N(6)-methyl-2'-deoxyadenosine in DNA + S-adenosyl-L-homocysteine + H(+)</text>
        <dbReference type="Rhea" id="RHEA:15197"/>
        <dbReference type="Rhea" id="RHEA-COMP:12418"/>
        <dbReference type="Rhea" id="RHEA-COMP:12419"/>
        <dbReference type="ChEBI" id="CHEBI:15378"/>
        <dbReference type="ChEBI" id="CHEBI:57856"/>
        <dbReference type="ChEBI" id="CHEBI:59789"/>
        <dbReference type="ChEBI" id="CHEBI:90615"/>
        <dbReference type="ChEBI" id="CHEBI:90616"/>
        <dbReference type="EC" id="2.1.1.72"/>
    </reaction>
</comment>
<comment type="caution">
    <text evidence="8">The sequence shown here is derived from an EMBL/GenBank/DDBJ whole genome shotgun (WGS) entry which is preliminary data.</text>
</comment>
<comment type="similarity">
    <text evidence="1">Belongs to the N(4)/N(6)-methyltransferase family.</text>
</comment>
<feature type="domain" description="Type II methyltransferase M.TaqI-like" evidence="7">
    <location>
        <begin position="209"/>
        <end position="302"/>
    </location>
</feature>
<organism evidence="8">
    <name type="scientific">marine sediment metagenome</name>
    <dbReference type="NCBI Taxonomy" id="412755"/>
    <lineage>
        <taxon>unclassified sequences</taxon>
        <taxon>metagenomes</taxon>
        <taxon>ecological metagenomes</taxon>
    </lineage>
</organism>
<accession>A0A0F9LCT5</accession>
<keyword evidence="5" id="KW-0949">S-adenosyl-L-methionine</keyword>
<reference evidence="8" key="1">
    <citation type="journal article" date="2015" name="Nature">
        <title>Complex archaea that bridge the gap between prokaryotes and eukaryotes.</title>
        <authorList>
            <person name="Spang A."/>
            <person name="Saw J.H."/>
            <person name="Jorgensen S.L."/>
            <person name="Zaremba-Niedzwiedzka K."/>
            <person name="Martijn J."/>
            <person name="Lind A.E."/>
            <person name="van Eijk R."/>
            <person name="Schleper C."/>
            <person name="Guy L."/>
            <person name="Ettema T.J."/>
        </authorList>
    </citation>
    <scope>NUCLEOTIDE SEQUENCE</scope>
</reference>